<sequence>MRHKLRIDVAILTVLRLNILAPAKDAWRTMHWRISIYGLIISYCPSAYYSGGNGAAVHLV</sequence>
<comment type="caution">
    <text evidence="1">The sequence shown here is derived from an EMBL/GenBank/DDBJ whole genome shotgun (WGS) entry which is preliminary data.</text>
</comment>
<gene>
    <name evidence="1" type="ORF">KDW_54940</name>
</gene>
<protein>
    <submittedName>
        <fullName evidence="1">Uncharacterized protein</fullName>
    </submittedName>
</protein>
<keyword evidence="2" id="KW-1185">Reference proteome</keyword>
<dbReference type="Proteomes" id="UP000326912">
    <property type="component" value="Unassembled WGS sequence"/>
</dbReference>
<accession>A0A5J4KW10</accession>
<proteinExistence type="predicted"/>
<dbReference type="AlphaFoldDB" id="A0A5J4KW10"/>
<dbReference type="EMBL" id="BKZW01000003">
    <property type="protein sequence ID" value="GER91332.1"/>
    <property type="molecule type" value="Genomic_DNA"/>
</dbReference>
<reference evidence="1 2" key="1">
    <citation type="submission" date="2019-10" db="EMBL/GenBank/DDBJ databases">
        <title>Dictyobacter vulcani sp. nov., within the class Ktedonobacteria, isolated from soil of volcanic Mt. Zao.</title>
        <authorList>
            <person name="Zheng Y."/>
            <person name="Wang C.M."/>
            <person name="Sakai Y."/>
            <person name="Abe K."/>
            <person name="Yokota A."/>
            <person name="Yabe S."/>
        </authorList>
    </citation>
    <scope>NUCLEOTIDE SEQUENCE [LARGE SCALE GENOMIC DNA]</scope>
    <source>
        <strain evidence="1 2">W12</strain>
    </source>
</reference>
<name>A0A5J4KW10_9CHLR</name>
<evidence type="ECO:0000313" key="1">
    <source>
        <dbReference type="EMBL" id="GER91332.1"/>
    </source>
</evidence>
<organism evidence="1 2">
    <name type="scientific">Dictyobacter vulcani</name>
    <dbReference type="NCBI Taxonomy" id="2607529"/>
    <lineage>
        <taxon>Bacteria</taxon>
        <taxon>Bacillati</taxon>
        <taxon>Chloroflexota</taxon>
        <taxon>Ktedonobacteria</taxon>
        <taxon>Ktedonobacterales</taxon>
        <taxon>Dictyobacteraceae</taxon>
        <taxon>Dictyobacter</taxon>
    </lineage>
</organism>
<evidence type="ECO:0000313" key="2">
    <source>
        <dbReference type="Proteomes" id="UP000326912"/>
    </source>
</evidence>